<dbReference type="InterPro" id="IPR013785">
    <property type="entry name" value="Aldolase_TIM"/>
</dbReference>
<evidence type="ECO:0000313" key="3">
    <source>
        <dbReference type="Proteomes" id="UP000242869"/>
    </source>
</evidence>
<dbReference type="SUPFAM" id="SSF89000">
    <property type="entry name" value="post-HMGL domain-like"/>
    <property type="match status" value="1"/>
</dbReference>
<dbReference type="Proteomes" id="UP000242869">
    <property type="component" value="Unassembled WGS sequence"/>
</dbReference>
<dbReference type="EMBL" id="FOVE01000020">
    <property type="protein sequence ID" value="SFN87104.1"/>
    <property type="molecule type" value="Genomic_DNA"/>
</dbReference>
<protein>
    <submittedName>
        <fullName evidence="2">Conserved carboxylase domain-containing protein</fullName>
    </submittedName>
</protein>
<feature type="domain" description="Carboxylase conserved" evidence="1">
    <location>
        <begin position="4"/>
        <end position="134"/>
    </location>
</feature>
<dbReference type="Gene3D" id="3.20.20.70">
    <property type="entry name" value="Aldolase class I"/>
    <property type="match status" value="1"/>
</dbReference>
<accession>A0A1I5CJN4</accession>
<dbReference type="Pfam" id="PF02436">
    <property type="entry name" value="PYC_OADA"/>
    <property type="match status" value="1"/>
</dbReference>
<sequence length="163" mass="17711">MLMGRYKNLTAESKNLLVGNYGKTPVAPDPELVQMALKSLNMEHPVTERPADLIPNELPQIEEELKRKLGADSVDIDDVLTYAMFPQIALKFFETRANGPVSFDAQTPAAAAPAAAKKASTPENYVLNINSKDFKVAVGDSVVMVDGKECKVAVCEEMLVMAV</sequence>
<keyword evidence="3" id="KW-1185">Reference proteome</keyword>
<evidence type="ECO:0000259" key="1">
    <source>
        <dbReference type="Pfam" id="PF02436"/>
    </source>
</evidence>
<dbReference type="STRING" id="83765.SAMN05660284_02414"/>
<evidence type="ECO:0000313" key="2">
    <source>
        <dbReference type="EMBL" id="SFN87104.1"/>
    </source>
</evidence>
<gene>
    <name evidence="2" type="ORF">SAMN05660284_02414</name>
</gene>
<name>A0A1I5CJN4_9NEIS</name>
<dbReference type="InterPro" id="IPR003379">
    <property type="entry name" value="Carboxylase_cons_dom"/>
</dbReference>
<reference evidence="3" key="1">
    <citation type="submission" date="2016-10" db="EMBL/GenBank/DDBJ databases">
        <authorList>
            <person name="Varghese N."/>
            <person name="Submissions S."/>
        </authorList>
    </citation>
    <scope>NUCLEOTIDE SEQUENCE [LARGE SCALE GENOMIC DNA]</scope>
    <source>
        <strain evidence="3">DSM 6150</strain>
    </source>
</reference>
<organism evidence="2 3">
    <name type="scientific">Formivibrio citricus</name>
    <dbReference type="NCBI Taxonomy" id="83765"/>
    <lineage>
        <taxon>Bacteria</taxon>
        <taxon>Pseudomonadati</taxon>
        <taxon>Pseudomonadota</taxon>
        <taxon>Betaproteobacteria</taxon>
        <taxon>Neisseriales</taxon>
        <taxon>Chitinibacteraceae</taxon>
        <taxon>Formivibrio</taxon>
    </lineage>
</organism>
<proteinExistence type="predicted"/>
<dbReference type="AlphaFoldDB" id="A0A1I5CJN4"/>